<dbReference type="EMBL" id="AM947676">
    <property type="protein sequence ID" value="CAQ30293.1"/>
    <property type="molecule type" value="Genomic_DNA"/>
</dbReference>
<accession>Q9EU32</accession>
<geneLocation type="plasmid" evidence="2">
    <name>pVAPAMBE116</name>
</geneLocation>
<dbReference type="Gene3D" id="1.10.10.10">
    <property type="entry name" value="Winged helix-like DNA-binding domain superfamily/Winged helix DNA-binding domain"/>
    <property type="match status" value="1"/>
</dbReference>
<reference evidence="2" key="3">
    <citation type="journal article" date="2010" name="FEMS Microbiol. Lett.">
        <title>Analysis of plasmid diversity in 96 Rhodococcus equi strains isolated in Normandy (France) and sequencing of the 87-kb type I virulence plasmid.</title>
        <authorList>
            <person name="Duquesne F."/>
            <person name="Hebert L."/>
            <person name="Sevin C."/>
            <person name="Breuil M.F."/>
            <person name="Tapprest J."/>
            <person name="Laugier C."/>
            <person name="Petry S."/>
        </authorList>
    </citation>
    <scope>NUCLEOTIDE SEQUENCE</scope>
    <source>
        <strain evidence="2">MBE116</strain>
        <plasmid evidence="2">pVAPAMBE116</plasmid>
    </source>
</reference>
<protein>
    <recommendedName>
        <fullName evidence="10">Transposase</fullName>
    </recommendedName>
</protein>
<dbReference type="Proteomes" id="UP000608063">
    <property type="component" value="Unassembled WGS sequence"/>
</dbReference>
<name>Q9EU32_RHOHA</name>
<dbReference type="AlphaFoldDB" id="Q9EU32"/>
<keyword evidence="3" id="KW-0614">Plasmid</keyword>
<reference evidence="8" key="5">
    <citation type="journal article" date="2020" name="Environ. Microbiol.">
        <title>The novel and transferable erm(51) gene confers Macrolides, Lincosamides, and Streptogramins B (MLSB) resistance to clonal Rhodococcus equi in the environment.</title>
        <authorList>
            <person name="Huber L."/>
            <person name="Giguere S."/>
            <person name="Slovis N.M."/>
            <person name="Alvarez-Narvaez S."/>
            <person name="Hart K.A."/>
            <person name="Greiter M."/>
            <person name="Morris E.R.A."/>
            <person name="Cohen N.D."/>
        </authorList>
    </citation>
    <scope>NUCLEOTIDE SEQUENCE</scope>
    <source>
        <strain evidence="8">Lh_116_1</strain>
        <strain evidence="9">Lh_16_1</strain>
    </source>
</reference>
<evidence type="ECO:0008006" key="10">
    <source>
        <dbReference type="Google" id="ProtNLM"/>
    </source>
</evidence>
<geneLocation type="plasmid" evidence="1">
    <name>unnamed</name>
</geneLocation>
<dbReference type="OMA" id="YERRRYN"/>
<dbReference type="InterPro" id="IPR036388">
    <property type="entry name" value="WH-like_DNA-bd_sf"/>
</dbReference>
<dbReference type="GeneID" id="57580584"/>
<evidence type="ECO:0000313" key="2">
    <source>
        <dbReference type="EMBL" id="ADI50209.1"/>
    </source>
</evidence>
<gene>
    <name evidence="3" type="primary">orf37</name>
    <name evidence="5" type="ORF">GS441_12425</name>
    <name evidence="6" type="ORF">GS453_17280</name>
    <name evidence="7" type="ORF">GS551_24925</name>
    <name evidence="8" type="ORF">GS882_07390</name>
    <name evidence="9" type="ORF">GS947_24055</name>
    <name evidence="2" type="ORF">pVAPA_0150</name>
    <name evidence="4" type="ORF">pVAPB_0150</name>
</gene>
<dbReference type="EMBL" id="WVDC01000024">
    <property type="protein sequence ID" value="NKW44541.1"/>
    <property type="molecule type" value="Genomic_DNA"/>
</dbReference>
<evidence type="ECO:0000313" key="5">
    <source>
        <dbReference type="EMBL" id="MBM4566213.1"/>
    </source>
</evidence>
<evidence type="ECO:0000313" key="4">
    <source>
        <dbReference type="EMBL" id="CAQ30293.1"/>
    </source>
</evidence>
<dbReference type="Proteomes" id="UP000603463">
    <property type="component" value="Unassembled WGS sequence"/>
</dbReference>
<dbReference type="EMBL" id="HM114217">
    <property type="protein sequence ID" value="ADI50209.1"/>
    <property type="molecule type" value="Genomic_DNA"/>
</dbReference>
<dbReference type="EMBL" id="WVBC01000020">
    <property type="protein sequence ID" value="NKT77950.1"/>
    <property type="molecule type" value="Genomic_DNA"/>
</dbReference>
<evidence type="ECO:0000313" key="8">
    <source>
        <dbReference type="EMBL" id="NKT77950.1"/>
    </source>
</evidence>
<organism evidence="3">
    <name type="scientific">Rhodococcus hoagii</name>
    <name type="common">Corynebacterium equii</name>
    <dbReference type="NCBI Taxonomy" id="43767"/>
    <lineage>
        <taxon>Bacteria</taxon>
        <taxon>Bacillati</taxon>
        <taxon>Actinomycetota</taxon>
        <taxon>Actinomycetes</taxon>
        <taxon>Mycobacteriales</taxon>
        <taxon>Nocardiaceae</taxon>
        <taxon>Prescottella</taxon>
    </lineage>
</organism>
<evidence type="ECO:0000313" key="6">
    <source>
        <dbReference type="EMBL" id="MBM4628510.1"/>
    </source>
</evidence>
<dbReference type="EMBL" id="WUXR01000006">
    <property type="protein sequence ID" value="MBM4566213.1"/>
    <property type="molecule type" value="Genomic_DNA"/>
</dbReference>
<reference evidence="5" key="4">
    <citation type="submission" date="2019-11" db="EMBL/GenBank/DDBJ databases">
        <title>Spread of Macrolides and rifampicin resistant Rhodococcus equi in clinical isolates in the USA.</title>
        <authorList>
            <person name="Alvarez-Narvaez S."/>
            <person name="Huber L."/>
            <person name="Cohen N.D."/>
            <person name="Slovis N."/>
            <person name="Greiter M."/>
            <person name="Giguere S."/>
            <person name="Hart K."/>
        </authorList>
    </citation>
    <scope>NUCLEOTIDE SEQUENCE</scope>
    <source>
        <strain evidence="5">Lh_17</strain>
        <strain evidence="6">Lh_38</strain>
        <strain evidence="7">Lh_5</strain>
    </source>
</reference>
<dbReference type="Proteomes" id="UP000738270">
    <property type="component" value="Unassembled WGS sequence"/>
</dbReference>
<evidence type="ECO:0000313" key="7">
    <source>
        <dbReference type="EMBL" id="MBM4717368.1"/>
    </source>
</evidence>
<dbReference type="RefSeq" id="WP_010900399.1">
    <property type="nucleotide sequence ID" value="NC_002576.1"/>
</dbReference>
<dbReference type="EMBL" id="WUYC01000012">
    <property type="protein sequence ID" value="MBM4717368.1"/>
    <property type="molecule type" value="Genomic_DNA"/>
</dbReference>
<dbReference type="EMBL" id="AP001204">
    <property type="protein sequence ID" value="BAB16646.1"/>
    <property type="molecule type" value="Genomic_DNA"/>
</dbReference>
<geneLocation type="plasmid" evidence="3">
    <name>pREAT701</name>
    <name>p33701</name>
</geneLocation>
<evidence type="ECO:0000313" key="9">
    <source>
        <dbReference type="EMBL" id="NKW44541.1"/>
    </source>
</evidence>
<sequence length="99" mass="10967">MTYERRRYNVVDDDTRDAAVRAVVARIEAGDSFTAAARAASKQLDVSETTVRAWVNRSGLRPRRTAKEVAALETELAMARELNRVLIAKYGAGEGLRSQ</sequence>
<dbReference type="Proteomes" id="UP000808906">
    <property type="component" value="Unassembled WGS sequence"/>
</dbReference>
<geneLocation type="plasmid" evidence="4">
    <name>pVAPB1593</name>
</geneLocation>
<dbReference type="EMBL" id="AF116907">
    <property type="protein sequence ID" value="AAG21740.1"/>
    <property type="molecule type" value="Genomic_DNA"/>
</dbReference>
<dbReference type="EMBL" id="WUXD01000038">
    <property type="protein sequence ID" value="MBM4628510.1"/>
    <property type="molecule type" value="Genomic_DNA"/>
</dbReference>
<reference evidence="4" key="2">
    <citation type="journal article" date="2008" name="J. Bacteriol.">
        <title>Evolution of the Rhodococcus equi vap pathogenicity island seen through comparison of host-associated vapA and vapB virulence plasmids.</title>
        <authorList>
            <person name="Letek M."/>
            <person name="Ocampo-Sosa A.A."/>
            <person name="Sanders M."/>
            <person name="Fogarty U."/>
            <person name="Buckley T."/>
            <person name="Leadon D.P."/>
            <person name="Gonzalez P."/>
            <person name="Scortti M."/>
            <person name="Meijer W.G."/>
            <person name="Parkhill J."/>
            <person name="Bentley S."/>
            <person name="Vazquez-Boland J.A."/>
        </authorList>
    </citation>
    <scope>NUCLEOTIDE SEQUENCE [LARGE SCALE GENOMIC DNA]</scope>
    <source>
        <strain evidence="4">PAM1593</strain>
        <plasmid evidence="4">pVAPB1593</plasmid>
    </source>
</reference>
<dbReference type="Proteomes" id="UP000706122">
    <property type="component" value="Unassembled WGS sequence"/>
</dbReference>
<evidence type="ECO:0000313" key="3">
    <source>
        <dbReference type="EMBL" id="BAB16646.1"/>
    </source>
</evidence>
<evidence type="ECO:0000313" key="1">
    <source>
        <dbReference type="EMBL" id="AAG21740.1"/>
    </source>
</evidence>
<reference evidence="3" key="1">
    <citation type="journal article" date="2000" name="Infect. Immun.">
        <title>DNA sequence and comparison of virulence plasmids from Rhodococcus equi ATCC 33701 and 103.</title>
        <authorList>
            <person name="Takai S."/>
            <person name="Hines S.A."/>
            <person name="Sekizaki T."/>
            <person name="Nicholson V.M."/>
            <person name="Alperin D.A."/>
            <person name="Osaki M."/>
            <person name="Takamatsu D."/>
            <person name="Nakamura M."/>
            <person name="Suzuki K."/>
            <person name="Ogino N."/>
            <person name="Kakuda T."/>
            <person name="Dan H."/>
            <person name="Prescott J.F."/>
        </authorList>
    </citation>
    <scope>NUCLEOTIDE SEQUENCE</scope>
    <source>
        <strain evidence="1">103</strain>
        <strain evidence="3">ATCC33701</strain>
        <plasmid evidence="3">pREAT701 (p33701)</plasmid>
        <plasmid evidence="1">unnamed</plasmid>
    </source>
</reference>
<proteinExistence type="predicted"/>